<protein>
    <submittedName>
        <fullName evidence="2">Uncharacterized protein</fullName>
    </submittedName>
</protein>
<dbReference type="EMBL" id="CACRSW010000010">
    <property type="protein sequence ID" value="VYS89611.1"/>
    <property type="molecule type" value="Genomic_DNA"/>
</dbReference>
<organism evidence="2">
    <name type="scientific">Anaerococcus vaginalis</name>
    <dbReference type="NCBI Taxonomy" id="33037"/>
    <lineage>
        <taxon>Bacteria</taxon>
        <taxon>Bacillati</taxon>
        <taxon>Bacillota</taxon>
        <taxon>Tissierellia</taxon>
        <taxon>Tissierellales</taxon>
        <taxon>Peptoniphilaceae</taxon>
        <taxon>Anaerococcus</taxon>
    </lineage>
</organism>
<dbReference type="RefSeq" id="WP_156328766.1">
    <property type="nucleotide sequence ID" value="NZ_CACRSW010000010.1"/>
</dbReference>
<proteinExistence type="predicted"/>
<feature type="region of interest" description="Disordered" evidence="1">
    <location>
        <begin position="66"/>
        <end position="85"/>
    </location>
</feature>
<sequence>MAKDNLKTKFYKFIYLLDKENNKEEGKDTPDFDTWLKELKKEENNNLKKQKKLKKKMTFGQAMSSLAKDTKNKSNNKKTYTNDYQRFERRNLQAYNEKKVSAKKSYKKTEQISKNQIEDYWKENEKIKLEKNELKKAIIYSEIIGKPKAKR</sequence>
<evidence type="ECO:0000313" key="2">
    <source>
        <dbReference type="EMBL" id="VYS89611.1"/>
    </source>
</evidence>
<name>A0A6N2SBM2_9FIRM</name>
<accession>A0A6N2SBM2</accession>
<gene>
    <name evidence="2" type="ORF">AVLFYP127_01772</name>
</gene>
<dbReference type="AlphaFoldDB" id="A0A6N2SBM2"/>
<reference evidence="2" key="1">
    <citation type="submission" date="2019-11" db="EMBL/GenBank/DDBJ databases">
        <authorList>
            <person name="Feng L."/>
        </authorList>
    </citation>
    <scope>NUCLEOTIDE SEQUENCE</scope>
    <source>
        <strain evidence="2">AvaginalisLFYP127</strain>
    </source>
</reference>
<evidence type="ECO:0000256" key="1">
    <source>
        <dbReference type="SAM" id="MobiDB-lite"/>
    </source>
</evidence>